<evidence type="ECO:0000313" key="1">
    <source>
        <dbReference type="EMBL" id="MBC2846110.1"/>
    </source>
</evidence>
<reference evidence="1" key="1">
    <citation type="submission" date="2020-08" db="EMBL/GenBank/DDBJ databases">
        <title>Winogradskyella ouciana sp. nov., isolated from the hadal seawater of the Mariana Trench.</title>
        <authorList>
            <person name="He X."/>
        </authorList>
    </citation>
    <scope>NUCLEOTIDE SEQUENCE [LARGE SCALE GENOMIC DNA]</scope>
    <source>
        <strain evidence="1">KCTC 52348</strain>
    </source>
</reference>
<organism evidence="1 2">
    <name type="scientific">Winogradskyella flava</name>
    <dbReference type="NCBI Taxonomy" id="1884876"/>
    <lineage>
        <taxon>Bacteria</taxon>
        <taxon>Pseudomonadati</taxon>
        <taxon>Bacteroidota</taxon>
        <taxon>Flavobacteriia</taxon>
        <taxon>Flavobacteriales</taxon>
        <taxon>Flavobacteriaceae</taxon>
        <taxon>Winogradskyella</taxon>
    </lineage>
</organism>
<dbReference type="Gene3D" id="3.90.550.10">
    <property type="entry name" value="Spore Coat Polysaccharide Biosynthesis Protein SpsA, Chain A"/>
    <property type="match status" value="1"/>
</dbReference>
<gene>
    <name evidence="1" type="ORF">H7F21_13465</name>
</gene>
<sequence length="222" mass="25144">MKTVIIIPARKGSKRLPKKNVLDLGGIPLIAHSIMYAQQFSSITTDIYVTTDDEAVKLIAENYNINVIERPKTIAGDNATTVSALKHVLETVKDTYEQVILLQPTSPLRPKHLLSKAFKMFIEKGCDSLMTVSENDKKLGKIKGGNFEPFTYKMGQRSQDLEPLYYENGLLYIAKTNLILNNKILSDNNVPFVIDHPYMTVDIDTKEDLLYAEFILNNYKNE</sequence>
<protein>
    <submittedName>
        <fullName evidence="1">Acylneuraminate cytidylyltransferase family protein</fullName>
    </submittedName>
</protein>
<dbReference type="GO" id="GO:0008781">
    <property type="term" value="F:N-acylneuraminate cytidylyltransferase activity"/>
    <property type="evidence" value="ECO:0007669"/>
    <property type="project" value="TreeGrafter"/>
</dbReference>
<keyword evidence="2" id="KW-1185">Reference proteome</keyword>
<evidence type="ECO:0000313" key="2">
    <source>
        <dbReference type="Proteomes" id="UP000533900"/>
    </source>
</evidence>
<dbReference type="SUPFAM" id="SSF53448">
    <property type="entry name" value="Nucleotide-diphospho-sugar transferases"/>
    <property type="match status" value="1"/>
</dbReference>
<dbReference type="InterPro" id="IPR050793">
    <property type="entry name" value="CMP-NeuNAc_synthase"/>
</dbReference>
<dbReference type="InterPro" id="IPR003329">
    <property type="entry name" value="Cytidylyl_trans"/>
</dbReference>
<dbReference type="PANTHER" id="PTHR21485">
    <property type="entry name" value="HAD SUPERFAMILY MEMBERS CMAS AND KDSC"/>
    <property type="match status" value="1"/>
</dbReference>
<dbReference type="EMBL" id="JACLCP010000004">
    <property type="protein sequence ID" value="MBC2846110.1"/>
    <property type="molecule type" value="Genomic_DNA"/>
</dbReference>
<dbReference type="AlphaFoldDB" id="A0A842ISW2"/>
<keyword evidence="1" id="KW-0548">Nucleotidyltransferase</keyword>
<accession>A0A842ISW2</accession>
<keyword evidence="1" id="KW-0808">Transferase</keyword>
<dbReference type="Proteomes" id="UP000533900">
    <property type="component" value="Unassembled WGS sequence"/>
</dbReference>
<proteinExistence type="predicted"/>
<dbReference type="RefSeq" id="WP_185789820.1">
    <property type="nucleotide sequence ID" value="NZ_JACLCP010000004.1"/>
</dbReference>
<dbReference type="CDD" id="cd02513">
    <property type="entry name" value="CMP-NeuAc_Synthase"/>
    <property type="match status" value="1"/>
</dbReference>
<dbReference type="Pfam" id="PF02348">
    <property type="entry name" value="CTP_transf_3"/>
    <property type="match status" value="1"/>
</dbReference>
<comment type="caution">
    <text evidence="1">The sequence shown here is derived from an EMBL/GenBank/DDBJ whole genome shotgun (WGS) entry which is preliminary data.</text>
</comment>
<dbReference type="InterPro" id="IPR029044">
    <property type="entry name" value="Nucleotide-diphossugar_trans"/>
</dbReference>
<name>A0A842ISW2_9FLAO</name>
<dbReference type="PANTHER" id="PTHR21485:SF6">
    <property type="entry name" value="N-ACYLNEURAMINATE CYTIDYLYLTRANSFERASE-RELATED"/>
    <property type="match status" value="1"/>
</dbReference>